<evidence type="ECO:0000313" key="1">
    <source>
        <dbReference type="EMBL" id="VDM62638.1"/>
    </source>
</evidence>
<dbReference type="WBParaSite" id="ACOC_0001105201-mRNA-1">
    <property type="protein sequence ID" value="ACOC_0001105201-mRNA-1"/>
    <property type="gene ID" value="ACOC_0001105201"/>
</dbReference>
<evidence type="ECO:0000313" key="2">
    <source>
        <dbReference type="Proteomes" id="UP000267027"/>
    </source>
</evidence>
<dbReference type="Proteomes" id="UP000267027">
    <property type="component" value="Unassembled WGS sequence"/>
</dbReference>
<gene>
    <name evidence="1" type="ORF">ACOC_LOCUS11053</name>
</gene>
<proteinExistence type="predicted"/>
<keyword evidence="2" id="KW-1185">Reference proteome</keyword>
<reference evidence="3" key="1">
    <citation type="submission" date="2017-02" db="UniProtKB">
        <authorList>
            <consortium name="WormBaseParasite"/>
        </authorList>
    </citation>
    <scope>IDENTIFICATION</scope>
</reference>
<evidence type="ECO:0000313" key="3">
    <source>
        <dbReference type="WBParaSite" id="ACOC_0001105201-mRNA-1"/>
    </source>
</evidence>
<organism evidence="3">
    <name type="scientific">Angiostrongylus costaricensis</name>
    <name type="common">Nematode worm</name>
    <dbReference type="NCBI Taxonomy" id="334426"/>
    <lineage>
        <taxon>Eukaryota</taxon>
        <taxon>Metazoa</taxon>
        <taxon>Ecdysozoa</taxon>
        <taxon>Nematoda</taxon>
        <taxon>Chromadorea</taxon>
        <taxon>Rhabditida</taxon>
        <taxon>Rhabditina</taxon>
        <taxon>Rhabditomorpha</taxon>
        <taxon>Strongyloidea</taxon>
        <taxon>Metastrongylidae</taxon>
        <taxon>Angiostrongylus</taxon>
    </lineage>
</organism>
<protein>
    <submittedName>
        <fullName evidence="3">Reverse transcriptase domain-containing protein</fullName>
    </submittedName>
</protein>
<name>A0A0R3PXM2_ANGCS</name>
<reference evidence="1 2" key="2">
    <citation type="submission" date="2018-11" db="EMBL/GenBank/DDBJ databases">
        <authorList>
            <consortium name="Pathogen Informatics"/>
        </authorList>
    </citation>
    <scope>NUCLEOTIDE SEQUENCE [LARGE SCALE GENOMIC DNA]</scope>
    <source>
        <strain evidence="1 2">Costa Rica</strain>
    </source>
</reference>
<sequence>MAPFYNDINIDGKSGVRQGDTTSPKLFTAALQNVIRTLEWVNMGVKIDGRKLHHDLLADDIVFITPNISQAKRMLADFDKARGKTGLLLFLTKNDVYGEPIVSVRPIHAQRNEYLRLLQLCYRVTSPGDALLYKAVVVDITIQCY</sequence>
<accession>A0A0R3PXM2</accession>
<dbReference type="OrthoDB" id="410104at2759"/>
<dbReference type="AlphaFoldDB" id="A0A0R3PXM2"/>
<dbReference type="EMBL" id="UYYA01004601">
    <property type="protein sequence ID" value="VDM62638.1"/>
    <property type="molecule type" value="Genomic_DNA"/>
</dbReference>